<gene>
    <name evidence="2" type="ORF">GDO54_016782</name>
</gene>
<protein>
    <recommendedName>
        <fullName evidence="1">DALR anticodon binding domain-containing protein</fullName>
    </recommendedName>
</protein>
<dbReference type="EMBL" id="DYDO01000009">
    <property type="protein sequence ID" value="DBA18549.1"/>
    <property type="molecule type" value="Genomic_DNA"/>
</dbReference>
<organism evidence="2 3">
    <name type="scientific">Pyxicephalus adspersus</name>
    <name type="common">African bullfrog</name>
    <dbReference type="NCBI Taxonomy" id="30357"/>
    <lineage>
        <taxon>Eukaryota</taxon>
        <taxon>Metazoa</taxon>
        <taxon>Chordata</taxon>
        <taxon>Craniata</taxon>
        <taxon>Vertebrata</taxon>
        <taxon>Euteleostomi</taxon>
        <taxon>Amphibia</taxon>
        <taxon>Batrachia</taxon>
        <taxon>Anura</taxon>
        <taxon>Neobatrachia</taxon>
        <taxon>Ranoidea</taxon>
        <taxon>Pyxicephalidae</taxon>
        <taxon>Pyxicephalinae</taxon>
        <taxon>Pyxicephalus</taxon>
    </lineage>
</organism>
<sequence length="543" mass="60588">METVDGGEPGPLWVSETLRVLGAVLRECGAASAVWFKESSQKNLKSRDFLVPKGALRNSFPEGEVPAELIQKLTTLKVPGILPIRICQPSEAGLVVQLDRPDTFCQILRDFTAYLKPVLSSSDGAQTPLILNCGPLHSCSSLDTFKLSHLRAVLVADHLAEVLRLKGEQVHLIPPVWNKEVGDFLKQLGITWPSFVESPEVEETISRYKYCLKEELHSSSVNADFSSVHLKSCLQERGLCLDGYDPNIDHFLVSEEDLAHVAQLQNAVKEFVKAVVPCAVLHVVSCEEEFHQQKLDLLWRLLEREVSAVTQKHLICGPVTVLTPQPLISCSQYFHLRKSQMHKASVMKYGDRVQGDSWDEIINSLTSAAIKFELMATPHRTQVNLNLEETNITTKGTKSGAFVMYNCARLSTLFDSYNSAVSQGLYPEFPSAADFNYSSLREEGEWLLLFNYIMMFPEVLSEAAQISLTSPGIRVTVSTEAICKFLVNLSMDFSCYYNRVHILGEPLPHLFGLMFARLQLMSAVRSLLHSALSTLHIQPPAQL</sequence>
<proteinExistence type="predicted"/>
<name>A0AAV2ZVW3_PYXAD</name>
<dbReference type="PANTHER" id="PTHR16043">
    <property type="entry name" value="DALRD3 PROTEIN"/>
    <property type="match status" value="1"/>
</dbReference>
<dbReference type="Proteomes" id="UP001181693">
    <property type="component" value="Unassembled WGS sequence"/>
</dbReference>
<dbReference type="InterPro" id="IPR009080">
    <property type="entry name" value="tRNAsynth_Ia_anticodon-bd"/>
</dbReference>
<dbReference type="InterPro" id="IPR037380">
    <property type="entry name" value="DALRD3"/>
</dbReference>
<accession>A0AAV2ZVW3</accession>
<dbReference type="InterPro" id="IPR008909">
    <property type="entry name" value="DALR_anticod-bd"/>
</dbReference>
<evidence type="ECO:0000259" key="1">
    <source>
        <dbReference type="SMART" id="SM00836"/>
    </source>
</evidence>
<dbReference type="GO" id="GO:0004814">
    <property type="term" value="F:arginine-tRNA ligase activity"/>
    <property type="evidence" value="ECO:0007669"/>
    <property type="project" value="InterPro"/>
</dbReference>
<dbReference type="AlphaFoldDB" id="A0AAV2ZVW3"/>
<dbReference type="Gene3D" id="1.10.730.10">
    <property type="entry name" value="Isoleucyl-tRNA Synthetase, Domain 1"/>
    <property type="match status" value="1"/>
</dbReference>
<keyword evidence="3" id="KW-1185">Reference proteome</keyword>
<dbReference type="PANTHER" id="PTHR16043:SF1">
    <property type="entry name" value="DALR ANTICODON-BINDING DOMAIN-CONTAINING PROTEIN 3"/>
    <property type="match status" value="1"/>
</dbReference>
<dbReference type="GO" id="GO:0005524">
    <property type="term" value="F:ATP binding"/>
    <property type="evidence" value="ECO:0007669"/>
    <property type="project" value="InterPro"/>
</dbReference>
<dbReference type="GO" id="GO:0006420">
    <property type="term" value="P:arginyl-tRNA aminoacylation"/>
    <property type="evidence" value="ECO:0007669"/>
    <property type="project" value="InterPro"/>
</dbReference>
<dbReference type="GO" id="GO:0106217">
    <property type="term" value="P:tRNA C3-cytosine methylation"/>
    <property type="evidence" value="ECO:0007669"/>
    <property type="project" value="TreeGrafter"/>
</dbReference>
<reference evidence="2" key="1">
    <citation type="thesis" date="2020" institute="ProQuest LLC" country="789 East Eisenhower Parkway, Ann Arbor, MI, USA">
        <title>Comparative Genomics and Chromosome Evolution.</title>
        <authorList>
            <person name="Mudd A.B."/>
        </authorList>
    </citation>
    <scope>NUCLEOTIDE SEQUENCE</scope>
    <source>
        <strain evidence="2">1538</strain>
        <tissue evidence="2">Blood</tissue>
    </source>
</reference>
<evidence type="ECO:0000313" key="3">
    <source>
        <dbReference type="Proteomes" id="UP001181693"/>
    </source>
</evidence>
<evidence type="ECO:0000313" key="2">
    <source>
        <dbReference type="EMBL" id="DBA18549.1"/>
    </source>
</evidence>
<dbReference type="GO" id="GO:0000049">
    <property type="term" value="F:tRNA binding"/>
    <property type="evidence" value="ECO:0007669"/>
    <property type="project" value="TreeGrafter"/>
</dbReference>
<comment type="caution">
    <text evidence="2">The sequence shown here is derived from an EMBL/GenBank/DDBJ whole genome shotgun (WGS) entry which is preliminary data.</text>
</comment>
<dbReference type="SMART" id="SM00836">
    <property type="entry name" value="DALR_1"/>
    <property type="match status" value="1"/>
</dbReference>
<dbReference type="SUPFAM" id="SSF47323">
    <property type="entry name" value="Anticodon-binding domain of a subclass of class I aminoacyl-tRNA synthetases"/>
    <property type="match status" value="1"/>
</dbReference>
<feature type="domain" description="DALR anticodon binding" evidence="1">
    <location>
        <begin position="403"/>
        <end position="543"/>
    </location>
</feature>
<dbReference type="Pfam" id="PF05746">
    <property type="entry name" value="DALR_1"/>
    <property type="match status" value="1"/>
</dbReference>